<gene>
    <name evidence="1" type="ORF">BJ968_000494</name>
</gene>
<accession>A0A7Y9DIV8</accession>
<organism evidence="1 2">
    <name type="scientific">Kineococcus aurantiacus</name>
    <dbReference type="NCBI Taxonomy" id="37633"/>
    <lineage>
        <taxon>Bacteria</taxon>
        <taxon>Bacillati</taxon>
        <taxon>Actinomycetota</taxon>
        <taxon>Actinomycetes</taxon>
        <taxon>Kineosporiales</taxon>
        <taxon>Kineosporiaceae</taxon>
        <taxon>Kineococcus</taxon>
    </lineage>
</organism>
<dbReference type="Proteomes" id="UP000521922">
    <property type="component" value="Unassembled WGS sequence"/>
</dbReference>
<dbReference type="AlphaFoldDB" id="A0A7Y9DIV8"/>
<evidence type="ECO:0000313" key="2">
    <source>
        <dbReference type="Proteomes" id="UP000521922"/>
    </source>
</evidence>
<sequence length="141" mass="15162">MTSWTERDLPVLQWLAQRLDPIDAYDVSGPEPIADALGIPLDSAKAALRNLARDGLIRGIPVGELPYPIRISEVTPDGLRAAGAWPSPDSVVDALVRELHARADTASDPEEKTRWQRMAEQVGGTAREIFVGVVTAQIGGA</sequence>
<reference evidence="1 2" key="1">
    <citation type="submission" date="2020-07" db="EMBL/GenBank/DDBJ databases">
        <title>Sequencing the genomes of 1000 actinobacteria strains.</title>
        <authorList>
            <person name="Klenk H.-P."/>
        </authorList>
    </citation>
    <scope>NUCLEOTIDE SEQUENCE [LARGE SCALE GENOMIC DNA]</scope>
    <source>
        <strain evidence="1 2">DSM 7487</strain>
    </source>
</reference>
<dbReference type="RefSeq" id="WP_179748923.1">
    <property type="nucleotide sequence ID" value="NZ_BAAAGN010000002.1"/>
</dbReference>
<protein>
    <submittedName>
        <fullName evidence="1">Uncharacterized protein</fullName>
    </submittedName>
</protein>
<comment type="caution">
    <text evidence="1">The sequence shown here is derived from an EMBL/GenBank/DDBJ whole genome shotgun (WGS) entry which is preliminary data.</text>
</comment>
<name>A0A7Y9DIV8_9ACTN</name>
<keyword evidence="2" id="KW-1185">Reference proteome</keyword>
<proteinExistence type="predicted"/>
<evidence type="ECO:0000313" key="1">
    <source>
        <dbReference type="EMBL" id="NYD20954.1"/>
    </source>
</evidence>
<dbReference type="EMBL" id="JACCBB010000001">
    <property type="protein sequence ID" value="NYD20954.1"/>
    <property type="molecule type" value="Genomic_DNA"/>
</dbReference>